<name>A0A931E4V9_9BACT</name>
<dbReference type="Gene3D" id="1.10.1740.10">
    <property type="match status" value="1"/>
</dbReference>
<dbReference type="GO" id="GO:0016987">
    <property type="term" value="F:sigma factor activity"/>
    <property type="evidence" value="ECO:0007669"/>
    <property type="project" value="UniProtKB-KW"/>
</dbReference>
<feature type="domain" description="RNA polymerase sigma-70 region 2" evidence="5">
    <location>
        <begin position="29"/>
        <end position="97"/>
    </location>
</feature>
<keyword evidence="3" id="KW-0731">Sigma factor</keyword>
<dbReference type="Gene3D" id="1.10.10.10">
    <property type="entry name" value="Winged helix-like DNA-binding domain superfamily/Winged helix DNA-binding domain"/>
    <property type="match status" value="1"/>
</dbReference>
<dbReference type="InterPro" id="IPR036388">
    <property type="entry name" value="WH-like_DNA-bd_sf"/>
</dbReference>
<comment type="similarity">
    <text evidence="1">Belongs to the sigma-70 factor family. ECF subfamily.</text>
</comment>
<dbReference type="EMBL" id="JADWYR010000001">
    <property type="protein sequence ID" value="MBG9375320.1"/>
    <property type="molecule type" value="Genomic_DNA"/>
</dbReference>
<keyword evidence="7" id="KW-1185">Reference proteome</keyword>
<organism evidence="6 7">
    <name type="scientific">Panacibacter microcysteis</name>
    <dbReference type="NCBI Taxonomy" id="2793269"/>
    <lineage>
        <taxon>Bacteria</taxon>
        <taxon>Pseudomonadati</taxon>
        <taxon>Bacteroidota</taxon>
        <taxon>Chitinophagia</taxon>
        <taxon>Chitinophagales</taxon>
        <taxon>Chitinophagaceae</taxon>
        <taxon>Panacibacter</taxon>
    </lineage>
</organism>
<dbReference type="PANTHER" id="PTHR43133">
    <property type="entry name" value="RNA POLYMERASE ECF-TYPE SIGMA FACTO"/>
    <property type="match status" value="1"/>
</dbReference>
<protein>
    <submittedName>
        <fullName evidence="6">RNA polymerase sigma factor</fullName>
    </submittedName>
</protein>
<evidence type="ECO:0000256" key="2">
    <source>
        <dbReference type="ARBA" id="ARBA00023015"/>
    </source>
</evidence>
<dbReference type="InterPro" id="IPR039425">
    <property type="entry name" value="RNA_pol_sigma-70-like"/>
</dbReference>
<dbReference type="PANTHER" id="PTHR43133:SF46">
    <property type="entry name" value="RNA POLYMERASE SIGMA-70 FACTOR ECF SUBFAMILY"/>
    <property type="match status" value="1"/>
</dbReference>
<dbReference type="InterPro" id="IPR014284">
    <property type="entry name" value="RNA_pol_sigma-70_dom"/>
</dbReference>
<evidence type="ECO:0000256" key="3">
    <source>
        <dbReference type="ARBA" id="ARBA00023082"/>
    </source>
</evidence>
<dbReference type="InterPro" id="IPR013325">
    <property type="entry name" value="RNA_pol_sigma_r2"/>
</dbReference>
<comment type="caution">
    <text evidence="6">The sequence shown here is derived from an EMBL/GenBank/DDBJ whole genome shotgun (WGS) entry which is preliminary data.</text>
</comment>
<evidence type="ECO:0000313" key="6">
    <source>
        <dbReference type="EMBL" id="MBG9375320.1"/>
    </source>
</evidence>
<keyword evidence="2" id="KW-0805">Transcription regulation</keyword>
<dbReference type="InterPro" id="IPR007627">
    <property type="entry name" value="RNA_pol_sigma70_r2"/>
</dbReference>
<evidence type="ECO:0000313" key="7">
    <source>
        <dbReference type="Proteomes" id="UP000628448"/>
    </source>
</evidence>
<evidence type="ECO:0000256" key="1">
    <source>
        <dbReference type="ARBA" id="ARBA00010641"/>
    </source>
</evidence>
<dbReference type="RefSeq" id="WP_196989377.1">
    <property type="nucleotide sequence ID" value="NZ_JADWYR010000001.1"/>
</dbReference>
<evidence type="ECO:0000259" key="5">
    <source>
        <dbReference type="Pfam" id="PF04542"/>
    </source>
</evidence>
<sequence length="204" mass="24110">MEIAQSYTDPELISALKNDREMNAAIRFIYRNYYGLLENYIVNNNGSKDDAADIIQETIVAFIEIVEENRFRGESSVKSFLYSITRNLWLTELRRKNSADNRNKVFEKAKDTTEQEAVQHLIKKEYYNAIQALFEKLGDKCKQLLMLVYYEDLSMRDIVEKMPDYQNEQVLRNKKYKCMKQLEQMIQDNDQLKTQFKNALKNAG</sequence>
<dbReference type="Pfam" id="PF04542">
    <property type="entry name" value="Sigma70_r2"/>
    <property type="match status" value="1"/>
</dbReference>
<dbReference type="AlphaFoldDB" id="A0A931E4V9"/>
<dbReference type="Proteomes" id="UP000628448">
    <property type="component" value="Unassembled WGS sequence"/>
</dbReference>
<accession>A0A931E4V9</accession>
<proteinExistence type="inferred from homology"/>
<dbReference type="SUPFAM" id="SSF88946">
    <property type="entry name" value="Sigma2 domain of RNA polymerase sigma factors"/>
    <property type="match status" value="1"/>
</dbReference>
<evidence type="ECO:0000256" key="4">
    <source>
        <dbReference type="ARBA" id="ARBA00023163"/>
    </source>
</evidence>
<keyword evidence="4" id="KW-0804">Transcription</keyword>
<dbReference type="InterPro" id="IPR013324">
    <property type="entry name" value="RNA_pol_sigma_r3/r4-like"/>
</dbReference>
<dbReference type="NCBIfam" id="TIGR02937">
    <property type="entry name" value="sigma70-ECF"/>
    <property type="match status" value="1"/>
</dbReference>
<reference evidence="6" key="1">
    <citation type="submission" date="2020-11" db="EMBL/GenBank/DDBJ databases">
        <title>Bacterial whole genome sequence for Panacibacter sp. DH6.</title>
        <authorList>
            <person name="Le V."/>
            <person name="Ko S."/>
            <person name="Ahn C.-Y."/>
            <person name="Oh H.-M."/>
        </authorList>
    </citation>
    <scope>NUCLEOTIDE SEQUENCE</scope>
    <source>
        <strain evidence="6">DH6</strain>
    </source>
</reference>
<gene>
    <name evidence="6" type="ORF">I5907_03690</name>
</gene>
<dbReference type="GO" id="GO:0006352">
    <property type="term" value="P:DNA-templated transcription initiation"/>
    <property type="evidence" value="ECO:0007669"/>
    <property type="project" value="InterPro"/>
</dbReference>
<dbReference type="SUPFAM" id="SSF88659">
    <property type="entry name" value="Sigma3 and sigma4 domains of RNA polymerase sigma factors"/>
    <property type="match status" value="1"/>
</dbReference>